<comment type="caution">
    <text evidence="1">The sequence shown here is derived from an EMBL/GenBank/DDBJ whole genome shotgun (WGS) entry which is preliminary data.</text>
</comment>
<dbReference type="RefSeq" id="WP_175187101.1">
    <property type="nucleotide sequence ID" value="NZ_JABVZQ010000004.1"/>
</dbReference>
<protein>
    <submittedName>
        <fullName evidence="1">Zf-HC2 domain-containing protein</fullName>
    </submittedName>
</protein>
<accession>A0ABR9XPJ5</accession>
<reference evidence="1 2" key="1">
    <citation type="journal article" date="2020" name="Microorganisms">
        <title>Simultaneous Genome Sequencing of Prosthecochloris ethylica and Desulfuromonas acetoxidans within a Syntrophic Mixture Reveals Unique Pili and Protein Interactions.</title>
        <authorList>
            <person name="Kyndt J.A."/>
            <person name="Van Beeumen J.J."/>
            <person name="Meyer T.E."/>
        </authorList>
    </citation>
    <scope>NUCLEOTIDE SEQUENCE [LARGE SCALE GENOMIC DNA]</scope>
    <source>
        <strain evidence="1 2">N3</strain>
    </source>
</reference>
<gene>
    <name evidence="1" type="ORF">INT08_02015</name>
</gene>
<keyword evidence="2" id="KW-1185">Reference proteome</keyword>
<evidence type="ECO:0000313" key="2">
    <source>
        <dbReference type="Proteomes" id="UP000619838"/>
    </source>
</evidence>
<organism evidence="1 2">
    <name type="scientific">Prosthecochloris ethylica</name>
    <dbReference type="NCBI Taxonomy" id="2743976"/>
    <lineage>
        <taxon>Bacteria</taxon>
        <taxon>Pseudomonadati</taxon>
        <taxon>Chlorobiota</taxon>
        <taxon>Chlorobiia</taxon>
        <taxon>Chlorobiales</taxon>
        <taxon>Chlorobiaceae</taxon>
        <taxon>Prosthecochloris</taxon>
    </lineage>
</organism>
<dbReference type="EMBL" id="JADGII010000002">
    <property type="protein sequence ID" value="MBF0635961.1"/>
    <property type="molecule type" value="Genomic_DNA"/>
</dbReference>
<name>A0ABR9XPJ5_9CHLB</name>
<dbReference type="Proteomes" id="UP000619838">
    <property type="component" value="Unassembled WGS sequence"/>
</dbReference>
<proteinExistence type="predicted"/>
<sequence length="155" mass="17203">MNCQDTERLLADEALGLCTDEELHLLHRHLEQCEHCRRERQLMKEAAGALMASEHDAPDMIEEVMRAAARQPGLRLVFSRWAKPAAAAAVLIAMLSSAPFLLNTGNQSMSRDDLLSSYAEDWGELGLGNMLAGYTEEFSYTSYGIPEAVTPYLVD</sequence>
<evidence type="ECO:0000313" key="1">
    <source>
        <dbReference type="EMBL" id="MBF0635961.1"/>
    </source>
</evidence>